<dbReference type="RefSeq" id="WP_091719778.1">
    <property type="nucleotide sequence ID" value="NZ_FNHS01000015.1"/>
</dbReference>
<dbReference type="STRING" id="582672.SAMN05216360_11515"/>
<dbReference type="PANTHER" id="PTHR12469:SF2">
    <property type="entry name" value="SUCCINATE DEHYDROGENASE ASSEMBLY FACTOR 2, MITOCHONDRIAL"/>
    <property type="match status" value="1"/>
</dbReference>
<evidence type="ECO:0000256" key="1">
    <source>
        <dbReference type="ARBA" id="ARBA00008571"/>
    </source>
</evidence>
<keyword evidence="5" id="KW-1185">Reference proteome</keyword>
<proteinExistence type="inferred from homology"/>
<dbReference type="PANTHER" id="PTHR12469">
    <property type="entry name" value="PROTEIN EMI5 HOMOLOG, MITOCHONDRIAL"/>
    <property type="match status" value="1"/>
</dbReference>
<evidence type="ECO:0000313" key="4">
    <source>
        <dbReference type="EMBL" id="SDO12291.1"/>
    </source>
</evidence>
<accession>A0A1H0H032</accession>
<dbReference type="FunFam" id="1.10.150.250:FF:000002">
    <property type="entry name" value="Succinate dehydrogenase assembly factor 2, mitochondrial"/>
    <property type="match status" value="1"/>
</dbReference>
<dbReference type="GO" id="GO:0006099">
    <property type="term" value="P:tricarboxylic acid cycle"/>
    <property type="evidence" value="ECO:0007669"/>
    <property type="project" value="TreeGrafter"/>
</dbReference>
<keyword evidence="3" id="KW-0143">Chaperone</keyword>
<dbReference type="EMBL" id="FNHS01000015">
    <property type="protein sequence ID" value="SDO12291.1"/>
    <property type="molecule type" value="Genomic_DNA"/>
</dbReference>
<sequence>MSGTTRTSADLDPRRRRLLYRAWHRGIREMDLIMGRFADAEIGELSEAELDQFEALIEVPDRDLFKWLTGEVETPSNYDTAVWQRVRAFHRHDAPIHS</sequence>
<dbReference type="InterPro" id="IPR036714">
    <property type="entry name" value="SDH_sf"/>
</dbReference>
<dbReference type="SUPFAM" id="SSF109910">
    <property type="entry name" value="YgfY-like"/>
    <property type="match status" value="1"/>
</dbReference>
<gene>
    <name evidence="4" type="ORF">SAMN05216360_11515</name>
</gene>
<name>A0A1H0H032_9HYPH</name>
<protein>
    <recommendedName>
        <fullName evidence="2">FAD assembly factor SdhE</fullName>
    </recommendedName>
</protein>
<evidence type="ECO:0000256" key="3">
    <source>
        <dbReference type="ARBA" id="ARBA00023186"/>
    </source>
</evidence>
<evidence type="ECO:0000256" key="2">
    <source>
        <dbReference type="ARBA" id="ARBA00019418"/>
    </source>
</evidence>
<dbReference type="Proteomes" id="UP000198704">
    <property type="component" value="Unassembled WGS sequence"/>
</dbReference>
<evidence type="ECO:0000313" key="5">
    <source>
        <dbReference type="Proteomes" id="UP000198704"/>
    </source>
</evidence>
<dbReference type="Gene3D" id="1.10.150.250">
    <property type="entry name" value="Flavinator of succinate dehydrogenase"/>
    <property type="match status" value="1"/>
</dbReference>
<dbReference type="AlphaFoldDB" id="A0A1H0H032"/>
<dbReference type="OrthoDB" id="9807264at2"/>
<reference evidence="5" key="1">
    <citation type="submission" date="2016-10" db="EMBL/GenBank/DDBJ databases">
        <authorList>
            <person name="Varghese N."/>
            <person name="Submissions S."/>
        </authorList>
    </citation>
    <scope>NUCLEOTIDE SEQUENCE [LARGE SCALE GENOMIC DNA]</scope>
    <source>
        <strain evidence="5">BL47</strain>
    </source>
</reference>
<comment type="similarity">
    <text evidence="1">Belongs to the SdhE FAD assembly factor family.</text>
</comment>
<dbReference type="Pfam" id="PF03937">
    <property type="entry name" value="Sdh5"/>
    <property type="match status" value="1"/>
</dbReference>
<organism evidence="4 5">
    <name type="scientific">Methylobacterium phyllostachyos</name>
    <dbReference type="NCBI Taxonomy" id="582672"/>
    <lineage>
        <taxon>Bacteria</taxon>
        <taxon>Pseudomonadati</taxon>
        <taxon>Pseudomonadota</taxon>
        <taxon>Alphaproteobacteria</taxon>
        <taxon>Hyphomicrobiales</taxon>
        <taxon>Methylobacteriaceae</taxon>
        <taxon>Methylobacterium</taxon>
    </lineage>
</organism>
<dbReference type="InterPro" id="IPR005631">
    <property type="entry name" value="SDH"/>
</dbReference>